<organism evidence="1 2">
    <name type="scientific">Paenibacillus odorifer</name>
    <dbReference type="NCBI Taxonomy" id="189426"/>
    <lineage>
        <taxon>Bacteria</taxon>
        <taxon>Bacillati</taxon>
        <taxon>Bacillota</taxon>
        <taxon>Bacilli</taxon>
        <taxon>Bacillales</taxon>
        <taxon>Paenibacillaceae</taxon>
        <taxon>Paenibacillus</taxon>
    </lineage>
</organism>
<dbReference type="RefSeq" id="WP_076221150.1">
    <property type="nucleotide sequence ID" value="NZ_MPVM01000038.1"/>
</dbReference>
<comment type="caution">
    <text evidence="1">The sequence shown here is derived from an EMBL/GenBank/DDBJ whole genome shotgun (WGS) entry which is preliminary data.</text>
</comment>
<gene>
    <name evidence="1" type="ORF">BSO21_34525</name>
</gene>
<reference evidence="1 2" key="1">
    <citation type="submission" date="2016-11" db="EMBL/GenBank/DDBJ databases">
        <title>Paenibacillus species isolates.</title>
        <authorList>
            <person name="Beno S.M."/>
        </authorList>
    </citation>
    <scope>NUCLEOTIDE SEQUENCE [LARGE SCALE GENOMIC DNA]</scope>
    <source>
        <strain evidence="1 2">FSL H7-0433</strain>
    </source>
</reference>
<dbReference type="Proteomes" id="UP000187158">
    <property type="component" value="Unassembled WGS sequence"/>
</dbReference>
<proteinExistence type="predicted"/>
<dbReference type="EMBL" id="MPVP01000740">
    <property type="protein sequence ID" value="OMC90984.1"/>
    <property type="molecule type" value="Genomic_DNA"/>
</dbReference>
<sequence length="100" mass="11851">MKMNNQTVYGEVDFNLDYAIELAEQSKQSFINFIKLLEINTIKPWIINWLEQFWSDSMSKIFFHEFWHGSLDVVTIYTPREELPSIIDDIEKCIATMPPC</sequence>
<keyword evidence="2" id="KW-1185">Reference proteome</keyword>
<accession>A0ABX3GF39</accession>
<evidence type="ECO:0000313" key="1">
    <source>
        <dbReference type="EMBL" id="OMC90984.1"/>
    </source>
</evidence>
<name>A0ABX3GF39_9BACL</name>
<evidence type="ECO:0000313" key="2">
    <source>
        <dbReference type="Proteomes" id="UP000187158"/>
    </source>
</evidence>
<protein>
    <submittedName>
        <fullName evidence="1">Uncharacterized protein</fullName>
    </submittedName>
</protein>